<evidence type="ECO:0000313" key="2">
    <source>
        <dbReference type="Proteomes" id="UP001144280"/>
    </source>
</evidence>
<evidence type="ECO:0000313" key="1">
    <source>
        <dbReference type="EMBL" id="GLI03661.1"/>
    </source>
</evidence>
<comment type="caution">
    <text evidence="1">The sequence shown here is derived from an EMBL/GenBank/DDBJ whole genome shotgun (WGS) entry which is preliminary data.</text>
</comment>
<name>A0ABQ5RA72_9ACTN</name>
<organism evidence="1 2">
    <name type="scientific">Phytohabitans aurantiacus</name>
    <dbReference type="NCBI Taxonomy" id="3016789"/>
    <lineage>
        <taxon>Bacteria</taxon>
        <taxon>Bacillati</taxon>
        <taxon>Actinomycetota</taxon>
        <taxon>Actinomycetes</taxon>
        <taxon>Micromonosporales</taxon>
        <taxon>Micromonosporaceae</taxon>
    </lineage>
</organism>
<gene>
    <name evidence="1" type="ORF">Pa4123_89390</name>
</gene>
<protein>
    <submittedName>
        <fullName evidence="1">Uncharacterized protein</fullName>
    </submittedName>
</protein>
<keyword evidence="2" id="KW-1185">Reference proteome</keyword>
<sequence>MEVTVEVNWVTGDQAEDLAHRQWLVIKEVLQWTIDHPHPGQEAAKPATGLSNEQ</sequence>
<reference evidence="1" key="1">
    <citation type="submission" date="2022-12" db="EMBL/GenBank/DDBJ databases">
        <title>New Phytohabitans aurantiacus sp. RD004123 nov., an actinomycete isolated from soil.</title>
        <authorList>
            <person name="Triningsih D.W."/>
            <person name="Harunari E."/>
            <person name="Igarashi Y."/>
        </authorList>
    </citation>
    <scope>NUCLEOTIDE SEQUENCE</scope>
    <source>
        <strain evidence="1">RD004123</strain>
    </source>
</reference>
<accession>A0ABQ5RA72</accession>
<dbReference type="Proteomes" id="UP001144280">
    <property type="component" value="Unassembled WGS sequence"/>
</dbReference>
<proteinExistence type="predicted"/>
<dbReference type="EMBL" id="BSDI01000093">
    <property type="protein sequence ID" value="GLI03661.1"/>
    <property type="molecule type" value="Genomic_DNA"/>
</dbReference>